<keyword evidence="4 7" id="KW-0812">Transmembrane</keyword>
<feature type="transmembrane region" description="Helical" evidence="7">
    <location>
        <begin position="728"/>
        <end position="752"/>
    </location>
</feature>
<feature type="transmembrane region" description="Helical" evidence="7">
    <location>
        <begin position="380"/>
        <end position="400"/>
    </location>
</feature>
<reference evidence="8 9" key="1">
    <citation type="submission" date="2022-05" db="EMBL/GenBank/DDBJ databases">
        <authorList>
            <consortium name="Genoscope - CEA"/>
            <person name="William W."/>
        </authorList>
    </citation>
    <scope>NUCLEOTIDE SEQUENCE [LARGE SCALE GENOMIC DNA]</scope>
</reference>
<feature type="transmembrane region" description="Helical" evidence="7">
    <location>
        <begin position="265"/>
        <end position="283"/>
    </location>
</feature>
<evidence type="ECO:0000256" key="7">
    <source>
        <dbReference type="SAM" id="Phobius"/>
    </source>
</evidence>
<keyword evidence="3" id="KW-0813">Transport</keyword>
<evidence type="ECO:0000256" key="1">
    <source>
        <dbReference type="ARBA" id="ARBA00004141"/>
    </source>
</evidence>
<name>A0AAU9Y007_9CNID</name>
<evidence type="ECO:0000256" key="3">
    <source>
        <dbReference type="ARBA" id="ARBA00022448"/>
    </source>
</evidence>
<dbReference type="InterPro" id="IPR013936">
    <property type="entry name" value="CRT-like"/>
</dbReference>
<keyword evidence="6 7" id="KW-0472">Membrane</keyword>
<feature type="transmembrane region" description="Helical" evidence="7">
    <location>
        <begin position="977"/>
        <end position="1001"/>
    </location>
</feature>
<feature type="transmembrane region" description="Helical" evidence="7">
    <location>
        <begin position="1013"/>
        <end position="1035"/>
    </location>
</feature>
<proteinExistence type="inferred from homology"/>
<feature type="transmembrane region" description="Helical" evidence="7">
    <location>
        <begin position="552"/>
        <end position="576"/>
    </location>
</feature>
<dbReference type="PANTHER" id="PTHR31326">
    <property type="entry name" value="PROTEIN CLT2, CHLOROPLASTIC"/>
    <property type="match status" value="1"/>
</dbReference>
<feature type="transmembrane region" description="Helical" evidence="7">
    <location>
        <begin position="509"/>
        <end position="528"/>
    </location>
</feature>
<protein>
    <submittedName>
        <fullName evidence="8">Uncharacterized protein</fullName>
    </submittedName>
</protein>
<gene>
    <name evidence="8" type="ORF">PMEA_00032586</name>
</gene>
<comment type="subcellular location">
    <subcellularLocation>
        <location evidence="1">Membrane</location>
        <topology evidence="1">Multi-pass membrane protein</topology>
    </subcellularLocation>
</comment>
<feature type="transmembrane region" description="Helical" evidence="7">
    <location>
        <begin position="622"/>
        <end position="639"/>
    </location>
</feature>
<feature type="transmembrane region" description="Helical" evidence="7">
    <location>
        <begin position="786"/>
        <end position="804"/>
    </location>
</feature>
<feature type="transmembrane region" description="Helical" evidence="7">
    <location>
        <begin position="843"/>
        <end position="864"/>
    </location>
</feature>
<evidence type="ECO:0000256" key="4">
    <source>
        <dbReference type="ARBA" id="ARBA00022692"/>
    </source>
</evidence>
<dbReference type="GO" id="GO:0016020">
    <property type="term" value="C:membrane"/>
    <property type="evidence" value="ECO:0007669"/>
    <property type="project" value="UniProtKB-SubCell"/>
</dbReference>
<organism evidence="8 9">
    <name type="scientific">Pocillopora meandrina</name>
    <dbReference type="NCBI Taxonomy" id="46732"/>
    <lineage>
        <taxon>Eukaryota</taxon>
        <taxon>Metazoa</taxon>
        <taxon>Cnidaria</taxon>
        <taxon>Anthozoa</taxon>
        <taxon>Hexacorallia</taxon>
        <taxon>Scleractinia</taxon>
        <taxon>Astrocoeniina</taxon>
        <taxon>Pocilloporidae</taxon>
        <taxon>Pocillopora</taxon>
    </lineage>
</organism>
<dbReference type="PANTHER" id="PTHR31326:SF1">
    <property type="entry name" value="PROTEIN CLT2, CHLOROPLASTIC"/>
    <property type="match status" value="1"/>
</dbReference>
<feature type="transmembrane region" description="Helical" evidence="7">
    <location>
        <begin position="225"/>
        <end position="244"/>
    </location>
</feature>
<comment type="caution">
    <text evidence="8">The sequence shown here is derived from an EMBL/GenBank/DDBJ whole genome shotgun (WGS) entry which is preliminary data.</text>
</comment>
<feature type="transmembrane region" description="Helical" evidence="7">
    <location>
        <begin position="183"/>
        <end position="205"/>
    </location>
</feature>
<accession>A0AAU9Y007</accession>
<feature type="transmembrane region" description="Helical" evidence="7">
    <location>
        <begin position="646"/>
        <end position="668"/>
    </location>
</feature>
<feature type="transmembrane region" description="Helical" evidence="7">
    <location>
        <begin position="159"/>
        <end position="176"/>
    </location>
</feature>
<feature type="transmembrane region" description="Helical" evidence="7">
    <location>
        <begin position="588"/>
        <end position="610"/>
    </location>
</feature>
<feature type="transmembrane region" description="Helical" evidence="7">
    <location>
        <begin position="89"/>
        <end position="113"/>
    </location>
</feature>
<feature type="transmembrane region" description="Helical" evidence="7">
    <location>
        <begin position="320"/>
        <end position="341"/>
    </location>
</feature>
<feature type="transmembrane region" description="Helical" evidence="7">
    <location>
        <begin position="48"/>
        <end position="69"/>
    </location>
</feature>
<dbReference type="Pfam" id="PF08627">
    <property type="entry name" value="CRT-like"/>
    <property type="match status" value="2"/>
</dbReference>
<feature type="transmembrane region" description="Helical" evidence="7">
    <location>
        <begin position="688"/>
        <end position="707"/>
    </location>
</feature>
<evidence type="ECO:0000313" key="9">
    <source>
        <dbReference type="Proteomes" id="UP001159428"/>
    </source>
</evidence>
<keyword evidence="5 7" id="KW-1133">Transmembrane helix</keyword>
<feature type="transmembrane region" description="Helical" evidence="7">
    <location>
        <begin position="125"/>
        <end position="147"/>
    </location>
</feature>
<dbReference type="Proteomes" id="UP001159428">
    <property type="component" value="Unassembled WGS sequence"/>
</dbReference>
<evidence type="ECO:0000256" key="5">
    <source>
        <dbReference type="ARBA" id="ARBA00022989"/>
    </source>
</evidence>
<feature type="transmembrane region" description="Helical" evidence="7">
    <location>
        <begin position="348"/>
        <end position="368"/>
    </location>
</feature>
<comment type="similarity">
    <text evidence="2">Belongs to the CRT-like transporter family.</text>
</comment>
<dbReference type="EMBL" id="CALNXJ010000077">
    <property type="protein sequence ID" value="CAH3160888.1"/>
    <property type="molecule type" value="Genomic_DNA"/>
</dbReference>
<dbReference type="AlphaFoldDB" id="A0AAU9Y007"/>
<evidence type="ECO:0000313" key="8">
    <source>
        <dbReference type="EMBL" id="CAH3160888.1"/>
    </source>
</evidence>
<evidence type="ECO:0000256" key="6">
    <source>
        <dbReference type="ARBA" id="ARBA00023136"/>
    </source>
</evidence>
<feature type="transmembrane region" description="Helical" evidence="7">
    <location>
        <begin position="811"/>
        <end position="831"/>
    </location>
</feature>
<evidence type="ECO:0000256" key="2">
    <source>
        <dbReference type="ARBA" id="ARBA00006690"/>
    </source>
</evidence>
<feature type="transmembrane region" description="Helical" evidence="7">
    <location>
        <begin position="934"/>
        <end position="953"/>
    </location>
</feature>
<sequence>MGSTSSSHPSYEDGDVSRISTEDFEPSRLTSPYGKRKKVKIGFCEIRLFWANLFFAFLAVAGQVGQNVSLPLWIDSVNGNQSGKSVDSYFVLSFASLSFVVIFGLGTLFIKIFSPQDLGETEKRFPHLLLFLVGFCDSLNGALVVFASKGSRTPPYLQAILGNFMIPLTISIRMLILRKKPTLLKLSCGVIVVVGLFICLIPTIFPDVDPKAEKRKNDAQGVSRVMWPMIFMLGFAPLAVMNVIEEKGVKMESKSSKKGINLMYFLFWTSSYQLLCVGLLFWLDILPWYGNVGNIQEFGENWWFGVQCFFGAAGCDSTSGIRGTMFIIMYVLSYAGGANLLRHAEGATWLAIVSSLVTPLGFIFWTLFNETPFKWHPAGHVSTWFSIGALAIMVPAIFVYNMGAPEISLDTNKNQSEEYNSALGPGQPLLSSTESRHPPNYNQLDLRFIITLVEEEAKTKISPKMSSSSISNPILEDSDMSSISKYFDSSCPNSLYRKRNVVKIGFCEIRLYWANLLFAFVAIAGKVVEKVSLPLWIDSVNGNRPGKSVDSYFVLSFTSLSFVIIFGLGTLFIKIFSPQALGETEKRFPHLLLFSVGFCHALSGALVVFASKGSRTPPYLQAILGNFMIPWTILFRLLIVRKKPTLLKLSCGVIVVVGLFICLIPTIFPEVDPKAEKTKNNAQGVSRVMWPIIFMLGFVPAAVMNVIEEKGVKMESQSSKKGINLLYFLFWMSSYQLLCVGLLFCLDILPWYGNVSNIQEFGENWWFGVQCFFGAAGCDSTSGTRGTIRILMHVLSFVGGANLLRHAEGATWLAIVTSLVTPLGFIFWTLFNETPFKWHPAGHVSTWFSIGALAIMVPAIFVYNMGNLFSAARKADFERLKSSCTGSSKMNSSSISYPIYEDSDMSSISKHFDSSRPTSLYRKRNVVKIGFCEIRLYWANLLFAFVAIAGKVVENVSLPLWIDSVNGNHSGKSVDSYFVLSFASLSFVIIFGLGTWFIKIFSPQALGETEKRFPHLLLFFVGFCHALSGALVVFASKGSRTPPYLQAILGNFLIPWTILFR</sequence>
<keyword evidence="9" id="KW-1185">Reference proteome</keyword>